<accession>X1AGN0</accession>
<sequence>MLRSQKKNTDLLMPLYKNPRIFKNYYPGAGVKFRYLPILILILLIISLISCKNQAVQSEEVLIEEDGEVTQEEQEEEKTAAKETTPAIKITDVSWHDKIIEITFNRFPSWGNWKMYVDGKEVSMKGGAGNPVVRPNMALDKSPTGLYIGTEPWLTGLVDVNFPCCGTIQFDIPGEGLTNEYEFNLVDLGCKTASKKECPSEWTKHSGDLVISGTETVIIENEKYLQQGNIYINDQSKLIIRNSELAMDRGDLATIHVYIFVSENASLEIENSLIFPRSGLVCVMNHGKVNITDSPTSIHYFDMSRGAKLTMINSEMVYTIGGLLQVAGGDITLIDSTIGALGLWVPAGAHLNISDLKSGVYLESWDVHDIIPEADYNLVLERTTILKDETTTPESYCLSKTKGNLKNTLGCLTS</sequence>
<proteinExistence type="predicted"/>
<gene>
    <name evidence="2" type="ORF">S01H4_05580</name>
</gene>
<keyword evidence="1" id="KW-0812">Transmembrane</keyword>
<keyword evidence="1" id="KW-1133">Transmembrane helix</keyword>
<reference evidence="2" key="1">
    <citation type="journal article" date="2014" name="Front. Microbiol.">
        <title>High frequency of phylogenetically diverse reductive dehalogenase-homologous genes in deep subseafloor sedimentary metagenomes.</title>
        <authorList>
            <person name="Kawai M."/>
            <person name="Futagami T."/>
            <person name="Toyoda A."/>
            <person name="Takaki Y."/>
            <person name="Nishi S."/>
            <person name="Hori S."/>
            <person name="Arai W."/>
            <person name="Tsubouchi T."/>
            <person name="Morono Y."/>
            <person name="Uchiyama I."/>
            <person name="Ito T."/>
            <person name="Fujiyama A."/>
            <person name="Inagaki F."/>
            <person name="Takami H."/>
        </authorList>
    </citation>
    <scope>NUCLEOTIDE SEQUENCE</scope>
    <source>
        <strain evidence="2">Expedition CK06-06</strain>
    </source>
</reference>
<name>X1AGN0_9ZZZZ</name>
<dbReference type="EMBL" id="BART01001635">
    <property type="protein sequence ID" value="GAG71863.1"/>
    <property type="molecule type" value="Genomic_DNA"/>
</dbReference>
<dbReference type="AlphaFoldDB" id="X1AGN0"/>
<evidence type="ECO:0000256" key="1">
    <source>
        <dbReference type="SAM" id="Phobius"/>
    </source>
</evidence>
<keyword evidence="1" id="KW-0472">Membrane</keyword>
<comment type="caution">
    <text evidence="2">The sequence shown here is derived from an EMBL/GenBank/DDBJ whole genome shotgun (WGS) entry which is preliminary data.</text>
</comment>
<protein>
    <submittedName>
        <fullName evidence="2">Uncharacterized protein</fullName>
    </submittedName>
</protein>
<organism evidence="2">
    <name type="scientific">marine sediment metagenome</name>
    <dbReference type="NCBI Taxonomy" id="412755"/>
    <lineage>
        <taxon>unclassified sequences</taxon>
        <taxon>metagenomes</taxon>
        <taxon>ecological metagenomes</taxon>
    </lineage>
</organism>
<evidence type="ECO:0000313" key="2">
    <source>
        <dbReference type="EMBL" id="GAG71863.1"/>
    </source>
</evidence>
<feature type="transmembrane region" description="Helical" evidence="1">
    <location>
        <begin position="33"/>
        <end position="50"/>
    </location>
</feature>